<evidence type="ECO:0000256" key="2">
    <source>
        <dbReference type="ARBA" id="ARBA00022801"/>
    </source>
</evidence>
<dbReference type="SMART" id="SM00487">
    <property type="entry name" value="DEXDc"/>
    <property type="match status" value="1"/>
</dbReference>
<evidence type="ECO:0000313" key="7">
    <source>
        <dbReference type="EMBL" id="WCC79727.1"/>
    </source>
</evidence>
<dbReference type="PANTHER" id="PTHR47961:SF6">
    <property type="entry name" value="DNA-DIRECTED DNA POLYMERASE"/>
    <property type="match status" value="1"/>
</dbReference>
<evidence type="ECO:0000313" key="8">
    <source>
        <dbReference type="Proteomes" id="UP001212097"/>
    </source>
</evidence>
<keyword evidence="4" id="KW-0067">ATP-binding</keyword>
<dbReference type="Pfam" id="PF00270">
    <property type="entry name" value="DEAD"/>
    <property type="match status" value="1"/>
</dbReference>
<reference evidence="7 8" key="1">
    <citation type="submission" date="2023-06" db="EMBL/GenBank/DDBJ databases">
        <title>The Gram-positive Non-spore-bearing Anaerobic Bacilli of Human Feces.</title>
        <authorList>
            <person name="Eggerth A.H."/>
        </authorList>
    </citation>
    <scope>NUCLEOTIDE SEQUENCE [LARGE SCALE GENOMIC DNA]</scope>
    <source>
        <strain evidence="7 8">CBA3108</strain>
    </source>
</reference>
<dbReference type="Proteomes" id="UP001212097">
    <property type="component" value="Chromosome"/>
</dbReference>
<accession>A0ABY7QZN9</accession>
<dbReference type="GO" id="GO:0004386">
    <property type="term" value="F:helicase activity"/>
    <property type="evidence" value="ECO:0007669"/>
    <property type="project" value="UniProtKB-KW"/>
</dbReference>
<dbReference type="InterPro" id="IPR027417">
    <property type="entry name" value="P-loop_NTPase"/>
</dbReference>
<dbReference type="SMART" id="SM00490">
    <property type="entry name" value="HELICc"/>
    <property type="match status" value="1"/>
</dbReference>
<evidence type="ECO:0000256" key="3">
    <source>
        <dbReference type="ARBA" id="ARBA00022806"/>
    </source>
</evidence>
<dbReference type="EMBL" id="CP115668">
    <property type="protein sequence ID" value="WCC79727.1"/>
    <property type="molecule type" value="Genomic_DNA"/>
</dbReference>
<keyword evidence="2" id="KW-0378">Hydrolase</keyword>
<protein>
    <submittedName>
        <fullName evidence="7">Helicase-related protein</fullName>
    </submittedName>
</protein>
<evidence type="ECO:0000259" key="6">
    <source>
        <dbReference type="PROSITE" id="PS51194"/>
    </source>
</evidence>
<feature type="domain" description="Helicase C-terminal" evidence="6">
    <location>
        <begin position="370"/>
        <end position="556"/>
    </location>
</feature>
<evidence type="ECO:0000256" key="1">
    <source>
        <dbReference type="ARBA" id="ARBA00022741"/>
    </source>
</evidence>
<dbReference type="InterPro" id="IPR050474">
    <property type="entry name" value="Hel308_SKI2-like"/>
</dbReference>
<dbReference type="PROSITE" id="PS51192">
    <property type="entry name" value="HELICASE_ATP_BIND_1"/>
    <property type="match status" value="1"/>
</dbReference>
<name>A0ABY7QZN9_9ACTN</name>
<evidence type="ECO:0000259" key="5">
    <source>
        <dbReference type="PROSITE" id="PS51192"/>
    </source>
</evidence>
<organism evidence="7 8">
    <name type="scientific">Cutibacterium equinum</name>
    <dbReference type="NCBI Taxonomy" id="3016342"/>
    <lineage>
        <taxon>Bacteria</taxon>
        <taxon>Bacillati</taxon>
        <taxon>Actinomycetota</taxon>
        <taxon>Actinomycetes</taxon>
        <taxon>Propionibacteriales</taxon>
        <taxon>Propionibacteriaceae</taxon>
        <taxon>Cutibacterium</taxon>
    </lineage>
</organism>
<feature type="domain" description="Helicase ATP-binding" evidence="5">
    <location>
        <begin position="151"/>
        <end position="320"/>
    </location>
</feature>
<sequence>MAETPVNVGELVFNDIDSNGFLQQLYANLLYNYGLYRLRLPKREPYDVDVEAALRFADLLSKSTHPDNRDTHRVWAQEIALLCQILYPNDPLTQAYVPAIFTTLGNYPGLRQLGVTADTGFLDTAFNAYQAQYLTVPGDPAMKFFVPQKKIYERLTDGKFSFSAPTSLGKSFIMRTFITNQIKSGVKENYAIIVPSKALINETRSKLIADLGEDLERYDYRIVSAAGDIVLEGDHHFIFVLTPERLLYLLIGKPSIEFAYVFFDESHKLSGKNSRAPFYYQTVTILQHRPKPPHFIFASPNIPNPEIFLRLINPETGESEANAIATQYSPVVQFKYLVNLYDDTISSYNDYTQEFSHLASIERPGTTAADITRFVGESSRRLNNLGQTIVFHSARQRAVDAAREYAEGMANLNDEDLDALAKDIERDVHEDYYLSDLIRKGISYHIGYLPPAIRERIEGLFREGKIATLFCTSTLLEGVNLPADNLVITTNKIGRSGMTPVDFKNLIGRVGRIEFNLYGNVFIVVGQDLADEQKAKELLQASVPTQKLSIETDSHIISNRMKQDVVNDLQEGKIEFTKGNETYERYDMKRKFGLMLLRDITTGRQSLVREEFSDYLNEQTISRIHTAFAQRETQQDDDINVSVDQTESLADAIKAGLKYPQISQDGKFDYDTTLAFLERLASIFKWRIYDPETLGKTARGSNQLTLLRWYTVLLTQWMEGHGLRSIMNRALDYHLRQGTLYIAGKGEIRYENTLQHRNIVISEILKVLEDVILFSLSNYFLKFSNEYKKVHGVEQFKNDWYEYVEYGTTKQETILLQRLGFTRESATYIRTNISNALILHEGTPYLNPLLLESTNINVRKEANEIRYNVPEAFSLPSSYFPHHN</sequence>
<dbReference type="InterPro" id="IPR001650">
    <property type="entry name" value="Helicase_C-like"/>
</dbReference>
<dbReference type="InterPro" id="IPR014001">
    <property type="entry name" value="Helicase_ATP-bd"/>
</dbReference>
<dbReference type="InterPro" id="IPR011545">
    <property type="entry name" value="DEAD/DEAH_box_helicase_dom"/>
</dbReference>
<proteinExistence type="predicted"/>
<evidence type="ECO:0000256" key="4">
    <source>
        <dbReference type="ARBA" id="ARBA00022840"/>
    </source>
</evidence>
<dbReference type="RefSeq" id="WP_271417917.1">
    <property type="nucleotide sequence ID" value="NZ_CP115668.1"/>
</dbReference>
<dbReference type="Pfam" id="PF00271">
    <property type="entry name" value="Helicase_C"/>
    <property type="match status" value="1"/>
</dbReference>
<gene>
    <name evidence="7" type="ORF">O6R08_09590</name>
</gene>
<dbReference type="PROSITE" id="PS51194">
    <property type="entry name" value="HELICASE_CTER"/>
    <property type="match status" value="1"/>
</dbReference>
<keyword evidence="3 7" id="KW-0347">Helicase</keyword>
<dbReference type="SUPFAM" id="SSF52540">
    <property type="entry name" value="P-loop containing nucleoside triphosphate hydrolases"/>
    <property type="match status" value="2"/>
</dbReference>
<dbReference type="PANTHER" id="PTHR47961">
    <property type="entry name" value="DNA POLYMERASE THETA, PUTATIVE (AFU_ORTHOLOGUE AFUA_1G05260)-RELATED"/>
    <property type="match status" value="1"/>
</dbReference>
<keyword evidence="8" id="KW-1185">Reference proteome</keyword>
<keyword evidence="1" id="KW-0547">Nucleotide-binding</keyword>
<dbReference type="Gene3D" id="3.40.50.300">
    <property type="entry name" value="P-loop containing nucleotide triphosphate hydrolases"/>
    <property type="match status" value="2"/>
</dbReference>